<dbReference type="AlphaFoldDB" id="A0A6B3SPB8"/>
<proteinExistence type="inferred from homology"/>
<evidence type="ECO:0000256" key="3">
    <source>
        <dbReference type="ARBA" id="ARBA00024308"/>
    </source>
</evidence>
<dbReference type="Proteomes" id="UP000482155">
    <property type="component" value="Unassembled WGS sequence"/>
</dbReference>
<name>A0A6B3SPB8_9BURK</name>
<dbReference type="InterPro" id="IPR009057">
    <property type="entry name" value="Homeodomain-like_sf"/>
</dbReference>
<evidence type="ECO:0000256" key="1">
    <source>
        <dbReference type="ARBA" id="ARBA00009964"/>
    </source>
</evidence>
<evidence type="ECO:0000313" key="4">
    <source>
        <dbReference type="EMBL" id="NEX62481.1"/>
    </source>
</evidence>
<accession>A0A6B3SPB8</accession>
<dbReference type="EMBL" id="JAAIVB010000051">
    <property type="protein sequence ID" value="NEX62481.1"/>
    <property type="molecule type" value="Genomic_DNA"/>
</dbReference>
<dbReference type="SUPFAM" id="SSF46689">
    <property type="entry name" value="Homeodomain-like"/>
    <property type="match status" value="1"/>
</dbReference>
<protein>
    <submittedName>
        <fullName evidence="4">Transposase</fullName>
    </submittedName>
</protein>
<dbReference type="Pfam" id="PF01527">
    <property type="entry name" value="HTH_Tnp_1"/>
    <property type="match status" value="1"/>
</dbReference>
<dbReference type="InterPro" id="IPR036388">
    <property type="entry name" value="WH-like_DNA-bd_sf"/>
</dbReference>
<dbReference type="GO" id="GO:0006313">
    <property type="term" value="P:DNA transposition"/>
    <property type="evidence" value="ECO:0007669"/>
    <property type="project" value="InterPro"/>
</dbReference>
<comment type="function">
    <text evidence="3">Involved in the transposition of the insertion sequence IS2.</text>
</comment>
<organism evidence="4 5">
    <name type="scientific">Noviherbaspirillum galbum</name>
    <dbReference type="NCBI Taxonomy" id="2709383"/>
    <lineage>
        <taxon>Bacteria</taxon>
        <taxon>Pseudomonadati</taxon>
        <taxon>Pseudomonadota</taxon>
        <taxon>Betaproteobacteria</taxon>
        <taxon>Burkholderiales</taxon>
        <taxon>Oxalobacteraceae</taxon>
        <taxon>Noviherbaspirillum</taxon>
    </lineage>
</organism>
<reference evidence="4 5" key="1">
    <citation type="submission" date="2020-02" db="EMBL/GenBank/DDBJ databases">
        <authorList>
            <person name="Kim M.K."/>
        </authorList>
    </citation>
    <scope>NUCLEOTIDE SEQUENCE [LARGE SCALE GENOMIC DNA]</scope>
    <source>
        <strain evidence="4 5">17J57-3</strain>
    </source>
</reference>
<comment type="similarity">
    <text evidence="1">Belongs to the transposase 8 family.</text>
</comment>
<evidence type="ECO:0000313" key="5">
    <source>
        <dbReference type="Proteomes" id="UP000482155"/>
    </source>
</evidence>
<dbReference type="GO" id="GO:0003677">
    <property type="term" value="F:DNA binding"/>
    <property type="evidence" value="ECO:0007669"/>
    <property type="project" value="InterPro"/>
</dbReference>
<dbReference type="RefSeq" id="WP_163964817.1">
    <property type="nucleotide sequence ID" value="NZ_JAAIVB010000051.1"/>
</dbReference>
<dbReference type="PANTHER" id="PTHR37936">
    <property type="entry name" value="TRANSPOSASE INSC FOR INSERTION ELEMENT IS2A-RELATED"/>
    <property type="match status" value="1"/>
</dbReference>
<evidence type="ECO:0000256" key="2">
    <source>
        <dbReference type="ARBA" id="ARBA00022578"/>
    </source>
</evidence>
<gene>
    <name evidence="4" type="ORF">G3574_15435</name>
</gene>
<dbReference type="PANTHER" id="PTHR37936:SF3">
    <property type="entry name" value="TRANSPOSASE INSC FOR INSERTION ELEMENT IS2A-RELATED"/>
    <property type="match status" value="1"/>
</dbReference>
<dbReference type="InterPro" id="IPR002514">
    <property type="entry name" value="Transposase_8"/>
</dbReference>
<comment type="caution">
    <text evidence="4">The sequence shown here is derived from an EMBL/GenBank/DDBJ whole genome shotgun (WGS) entry which is preliminary data.</text>
</comment>
<dbReference type="GO" id="GO:0004803">
    <property type="term" value="F:transposase activity"/>
    <property type="evidence" value="ECO:0007669"/>
    <property type="project" value="InterPro"/>
</dbReference>
<keyword evidence="5" id="KW-1185">Reference proteome</keyword>
<keyword evidence="2" id="KW-0815">Transposition</keyword>
<sequence>MPIPSRRKQEVGVITATERRRRWTPQQKLEQVRRTMEPGRSVSLVASEAGITDSHLVQWCKAYTGGSLVAVGANDPVVPASDLQEAMWRMKQLEAALGRKTLQNDIHKEAVDFAEGKKWIARSPVLSGDDQ</sequence>
<dbReference type="Gene3D" id="1.10.10.10">
    <property type="entry name" value="Winged helix-like DNA-binding domain superfamily/Winged helix DNA-binding domain"/>
    <property type="match status" value="1"/>
</dbReference>